<dbReference type="AlphaFoldDB" id="A0AAV5AI58"/>
<reference evidence="2" key="1">
    <citation type="submission" date="2021-10" db="EMBL/GenBank/DDBJ databases">
        <title>De novo Genome Assembly of Clathrus columnatus (Basidiomycota, Fungi) Using Illumina and Nanopore Sequence Data.</title>
        <authorList>
            <person name="Ogiso-Tanaka E."/>
            <person name="Itagaki H."/>
            <person name="Hosoya T."/>
            <person name="Hosaka K."/>
        </authorList>
    </citation>
    <scope>NUCLEOTIDE SEQUENCE</scope>
    <source>
        <strain evidence="2">MO-923</strain>
    </source>
</reference>
<evidence type="ECO:0000313" key="2">
    <source>
        <dbReference type="EMBL" id="GJJ14326.1"/>
    </source>
</evidence>
<protein>
    <submittedName>
        <fullName evidence="2">Uncharacterized protein</fullName>
    </submittedName>
</protein>
<sequence>MRHPQSYLIAKQSEPGLYKTESNFTLLHRIIPHIIIFCPKFSRTWAKMLPSPPLSPSISPVTETESQDVSHTLLPSSSEEEFHNGIGTEEFTIQSQSCVNPLSTDSFVPPDSPELLTLHELFAPFTNWKHMLNK</sequence>
<dbReference type="Proteomes" id="UP001050691">
    <property type="component" value="Unassembled WGS sequence"/>
</dbReference>
<proteinExistence type="predicted"/>
<gene>
    <name evidence="2" type="ORF">Clacol_008590</name>
</gene>
<evidence type="ECO:0000313" key="3">
    <source>
        <dbReference type="Proteomes" id="UP001050691"/>
    </source>
</evidence>
<organism evidence="2 3">
    <name type="scientific">Clathrus columnatus</name>
    <dbReference type="NCBI Taxonomy" id="1419009"/>
    <lineage>
        <taxon>Eukaryota</taxon>
        <taxon>Fungi</taxon>
        <taxon>Dikarya</taxon>
        <taxon>Basidiomycota</taxon>
        <taxon>Agaricomycotina</taxon>
        <taxon>Agaricomycetes</taxon>
        <taxon>Phallomycetidae</taxon>
        <taxon>Phallales</taxon>
        <taxon>Clathraceae</taxon>
        <taxon>Clathrus</taxon>
    </lineage>
</organism>
<name>A0AAV5AI58_9AGAM</name>
<dbReference type="EMBL" id="BPWL01000009">
    <property type="protein sequence ID" value="GJJ14326.1"/>
    <property type="molecule type" value="Genomic_DNA"/>
</dbReference>
<comment type="caution">
    <text evidence="2">The sequence shown here is derived from an EMBL/GenBank/DDBJ whole genome shotgun (WGS) entry which is preliminary data.</text>
</comment>
<keyword evidence="3" id="KW-1185">Reference proteome</keyword>
<evidence type="ECO:0000256" key="1">
    <source>
        <dbReference type="SAM" id="MobiDB-lite"/>
    </source>
</evidence>
<feature type="compositionally biased region" description="Polar residues" evidence="1">
    <location>
        <begin position="61"/>
        <end position="77"/>
    </location>
</feature>
<feature type="region of interest" description="Disordered" evidence="1">
    <location>
        <begin position="56"/>
        <end position="86"/>
    </location>
</feature>
<accession>A0AAV5AI58</accession>